<dbReference type="PANTHER" id="PTHR43418:SF4">
    <property type="entry name" value="MULTIFUNCTIONAL TRYPTOPHAN BIOSYNTHESIS PROTEIN"/>
    <property type="match status" value="1"/>
</dbReference>
<dbReference type="Proteomes" id="UP000256845">
    <property type="component" value="Unassembled WGS sequence"/>
</dbReference>
<dbReference type="GO" id="GO:0004049">
    <property type="term" value="F:anthranilate synthase activity"/>
    <property type="evidence" value="ECO:0007669"/>
    <property type="project" value="TreeGrafter"/>
</dbReference>
<dbReference type="Gene3D" id="3.40.50.880">
    <property type="match status" value="1"/>
</dbReference>
<keyword evidence="4" id="KW-1185">Reference proteome</keyword>
<dbReference type="RefSeq" id="WP_115936951.1">
    <property type="nucleotide sequence ID" value="NZ_QRDW01000005.1"/>
</dbReference>
<dbReference type="InterPro" id="IPR029062">
    <property type="entry name" value="Class_I_gatase-like"/>
</dbReference>
<dbReference type="Pfam" id="PF00117">
    <property type="entry name" value="GATase"/>
    <property type="match status" value="1"/>
</dbReference>
<dbReference type="AlphaFoldDB" id="A0A3D9HK94"/>
<protein>
    <submittedName>
        <fullName evidence="3">Aminodeoxychorismate synthase glutamine amidotransferase subunit</fullName>
    </submittedName>
</protein>
<evidence type="ECO:0000256" key="1">
    <source>
        <dbReference type="ARBA" id="ARBA00022962"/>
    </source>
</evidence>
<dbReference type="PROSITE" id="PS51273">
    <property type="entry name" value="GATASE_TYPE_1"/>
    <property type="match status" value="1"/>
</dbReference>
<dbReference type="PRINTS" id="PR00097">
    <property type="entry name" value="ANTSNTHASEII"/>
</dbReference>
<dbReference type="InterPro" id="IPR050472">
    <property type="entry name" value="Anth_synth/Amidotransfase"/>
</dbReference>
<keyword evidence="3" id="KW-0808">Transferase</keyword>
<dbReference type="OrthoDB" id="9803598at2"/>
<evidence type="ECO:0000259" key="2">
    <source>
        <dbReference type="Pfam" id="PF00117"/>
    </source>
</evidence>
<name>A0A3D9HK94_9PROT</name>
<proteinExistence type="predicted"/>
<gene>
    <name evidence="3" type="ORF">DFP90_10562</name>
</gene>
<sequence>MILLIDNYDSFVYNLARYLEELGREIKVVRNDALCVDEIRDLAPEAIVISPGPCTPNEAGVSLEVIEKLGPHIPLLGVCLGHQAIGQVYGGKVSRAIKPLHGKTTEIDHNGTDLFEGLPNPLKVTRYHSLIVELEAGEAADLSVSARTDEGEIMAFRHKSYPVFGVQFHPEAVLTEGGHKILENFLRLACQIEDAA</sequence>
<dbReference type="GO" id="GO:0016740">
    <property type="term" value="F:transferase activity"/>
    <property type="evidence" value="ECO:0007669"/>
    <property type="project" value="UniProtKB-KW"/>
</dbReference>
<keyword evidence="1 3" id="KW-0315">Glutamine amidotransferase</keyword>
<dbReference type="NCBIfam" id="TIGR00566">
    <property type="entry name" value="trpG_papA"/>
    <property type="match status" value="1"/>
</dbReference>
<dbReference type="EMBL" id="QRDW01000005">
    <property type="protein sequence ID" value="RED49691.1"/>
    <property type="molecule type" value="Genomic_DNA"/>
</dbReference>
<dbReference type="FunFam" id="3.40.50.880:FF:000003">
    <property type="entry name" value="Anthranilate synthase component II"/>
    <property type="match status" value="1"/>
</dbReference>
<feature type="domain" description="Glutamine amidotransferase" evidence="2">
    <location>
        <begin position="3"/>
        <end position="186"/>
    </location>
</feature>
<organism evidence="3 4">
    <name type="scientific">Aestuariispira insulae</name>
    <dbReference type="NCBI Taxonomy" id="1461337"/>
    <lineage>
        <taxon>Bacteria</taxon>
        <taxon>Pseudomonadati</taxon>
        <taxon>Pseudomonadota</taxon>
        <taxon>Alphaproteobacteria</taxon>
        <taxon>Rhodospirillales</taxon>
        <taxon>Kiloniellaceae</taxon>
        <taxon>Aestuariispira</taxon>
    </lineage>
</organism>
<dbReference type="PRINTS" id="PR00099">
    <property type="entry name" value="CPSGATASE"/>
</dbReference>
<evidence type="ECO:0000313" key="4">
    <source>
        <dbReference type="Proteomes" id="UP000256845"/>
    </source>
</evidence>
<reference evidence="3 4" key="1">
    <citation type="submission" date="2018-07" db="EMBL/GenBank/DDBJ databases">
        <title>Genomic Encyclopedia of Type Strains, Phase III (KMG-III): the genomes of soil and plant-associated and newly described type strains.</title>
        <authorList>
            <person name="Whitman W."/>
        </authorList>
    </citation>
    <scope>NUCLEOTIDE SEQUENCE [LARGE SCALE GENOMIC DNA]</scope>
    <source>
        <strain evidence="3 4">CECT 8488</strain>
    </source>
</reference>
<dbReference type="InterPro" id="IPR006221">
    <property type="entry name" value="TrpG/PapA_dom"/>
</dbReference>
<dbReference type="GO" id="GO:0000162">
    <property type="term" value="P:L-tryptophan biosynthetic process"/>
    <property type="evidence" value="ECO:0007669"/>
    <property type="project" value="TreeGrafter"/>
</dbReference>
<dbReference type="GO" id="GO:0005829">
    <property type="term" value="C:cytosol"/>
    <property type="evidence" value="ECO:0007669"/>
    <property type="project" value="TreeGrafter"/>
</dbReference>
<dbReference type="InterPro" id="IPR017926">
    <property type="entry name" value="GATASE"/>
</dbReference>
<accession>A0A3D9HK94</accession>
<dbReference type="CDD" id="cd01743">
    <property type="entry name" value="GATase1_Anthranilate_Synthase"/>
    <property type="match status" value="1"/>
</dbReference>
<comment type="caution">
    <text evidence="3">The sequence shown here is derived from an EMBL/GenBank/DDBJ whole genome shotgun (WGS) entry which is preliminary data.</text>
</comment>
<evidence type="ECO:0000313" key="3">
    <source>
        <dbReference type="EMBL" id="RED49691.1"/>
    </source>
</evidence>
<dbReference type="PANTHER" id="PTHR43418">
    <property type="entry name" value="MULTIFUNCTIONAL TRYPTOPHAN BIOSYNTHESIS PROTEIN-RELATED"/>
    <property type="match status" value="1"/>
</dbReference>
<dbReference type="PRINTS" id="PR00096">
    <property type="entry name" value="GATASE"/>
</dbReference>
<dbReference type="SUPFAM" id="SSF52317">
    <property type="entry name" value="Class I glutamine amidotransferase-like"/>
    <property type="match status" value="1"/>
</dbReference>